<protein>
    <submittedName>
        <fullName evidence="27">Neurogenic locus Notch protein</fullName>
    </submittedName>
</protein>
<dbReference type="GO" id="GO:0007219">
    <property type="term" value="P:Notch signaling pathway"/>
    <property type="evidence" value="ECO:0007669"/>
    <property type="project" value="UniProtKB-KW"/>
</dbReference>
<evidence type="ECO:0000256" key="21">
    <source>
        <dbReference type="PROSITE-ProRule" id="PRU00023"/>
    </source>
</evidence>
<dbReference type="PROSITE" id="PS50088">
    <property type="entry name" value="ANK_REPEAT"/>
    <property type="match status" value="1"/>
</dbReference>
<evidence type="ECO:0000256" key="17">
    <source>
        <dbReference type="ARBA" id="ARBA00023159"/>
    </source>
</evidence>
<evidence type="ECO:0000256" key="19">
    <source>
        <dbReference type="ARBA" id="ARBA00023180"/>
    </source>
</evidence>
<evidence type="ECO:0000256" key="12">
    <source>
        <dbReference type="ARBA" id="ARBA00022989"/>
    </source>
</evidence>
<keyword evidence="15 23" id="KW-0472">Membrane</keyword>
<keyword evidence="5" id="KW-1003">Cell membrane</keyword>
<keyword evidence="16 22" id="KW-1015">Disulfide bond</keyword>
<keyword evidence="18" id="KW-0804">Transcription</keyword>
<keyword evidence="26" id="KW-1185">Reference proteome</keyword>
<dbReference type="Pfam" id="PF12796">
    <property type="entry name" value="Ank_2"/>
    <property type="match status" value="1"/>
</dbReference>
<dbReference type="GO" id="GO:0048513">
    <property type="term" value="P:animal organ development"/>
    <property type="evidence" value="ECO:0007669"/>
    <property type="project" value="UniProtKB-ARBA"/>
</dbReference>
<dbReference type="PROSITE" id="PS00022">
    <property type="entry name" value="EGF_1"/>
    <property type="match status" value="2"/>
</dbReference>
<dbReference type="FunFam" id="2.10.25.10:FF:000471">
    <property type="entry name" value="Protein lin-12"/>
    <property type="match status" value="1"/>
</dbReference>
<dbReference type="CDD" id="cd00054">
    <property type="entry name" value="EGF_CA"/>
    <property type="match status" value="2"/>
</dbReference>
<evidence type="ECO:0000256" key="7">
    <source>
        <dbReference type="ARBA" id="ARBA00022692"/>
    </source>
</evidence>
<dbReference type="GO" id="GO:0007411">
    <property type="term" value="P:axon guidance"/>
    <property type="evidence" value="ECO:0007669"/>
    <property type="project" value="TreeGrafter"/>
</dbReference>
<evidence type="ECO:0000256" key="18">
    <source>
        <dbReference type="ARBA" id="ARBA00023163"/>
    </source>
</evidence>
<dbReference type="PROSITE" id="PS50258">
    <property type="entry name" value="LNR"/>
    <property type="match status" value="2"/>
</dbReference>
<evidence type="ECO:0000256" key="10">
    <source>
        <dbReference type="ARBA" id="ARBA00022782"/>
    </source>
</evidence>
<dbReference type="SMART" id="SM00248">
    <property type="entry name" value="ANK"/>
    <property type="match status" value="2"/>
</dbReference>
<dbReference type="GO" id="GO:0040024">
    <property type="term" value="P:dauer larval development"/>
    <property type="evidence" value="ECO:0007669"/>
    <property type="project" value="UniProtKB-ARBA"/>
</dbReference>
<evidence type="ECO:0000256" key="8">
    <source>
        <dbReference type="ARBA" id="ARBA00022729"/>
    </source>
</evidence>
<evidence type="ECO:0000256" key="6">
    <source>
        <dbReference type="ARBA" id="ARBA00022536"/>
    </source>
</evidence>
<keyword evidence="7 23" id="KW-0812">Transmembrane</keyword>
<evidence type="ECO:0000256" key="14">
    <source>
        <dbReference type="ARBA" id="ARBA00023043"/>
    </source>
</evidence>
<evidence type="ECO:0000256" key="2">
    <source>
        <dbReference type="ARBA" id="ARBA00004251"/>
    </source>
</evidence>
<organism evidence="26 27">
    <name type="scientific">Heligmosomoides polygyrus</name>
    <name type="common">Parasitic roundworm</name>
    <dbReference type="NCBI Taxonomy" id="6339"/>
    <lineage>
        <taxon>Eukaryota</taxon>
        <taxon>Metazoa</taxon>
        <taxon>Ecdysozoa</taxon>
        <taxon>Nematoda</taxon>
        <taxon>Chromadorea</taxon>
        <taxon>Rhabditida</taxon>
        <taxon>Rhabditina</taxon>
        <taxon>Rhabditomorpha</taxon>
        <taxon>Strongyloidea</taxon>
        <taxon>Heligmosomidae</taxon>
        <taxon>Heligmosomoides</taxon>
    </lineage>
</organism>
<evidence type="ECO:0000256" key="23">
    <source>
        <dbReference type="SAM" id="Phobius"/>
    </source>
</evidence>
<dbReference type="SMART" id="SM00179">
    <property type="entry name" value="EGF_CA"/>
    <property type="match status" value="2"/>
</dbReference>
<dbReference type="Gene3D" id="1.25.40.20">
    <property type="entry name" value="Ankyrin repeat-containing domain"/>
    <property type="match status" value="1"/>
</dbReference>
<keyword evidence="10" id="KW-0221">Differentiation</keyword>
<feature type="transmembrane region" description="Helical" evidence="23">
    <location>
        <begin position="283"/>
        <end position="306"/>
    </location>
</feature>
<dbReference type="PRINTS" id="PR01452">
    <property type="entry name" value="LNOTCHREPEAT"/>
</dbReference>
<evidence type="ECO:0000256" key="3">
    <source>
        <dbReference type="ARBA" id="ARBA00005847"/>
    </source>
</evidence>
<dbReference type="GO" id="GO:0005886">
    <property type="term" value="C:plasma membrane"/>
    <property type="evidence" value="ECO:0007669"/>
    <property type="project" value="UniProtKB-SubCell"/>
</dbReference>
<feature type="domain" description="EGF-like" evidence="24">
    <location>
        <begin position="69"/>
        <end position="106"/>
    </location>
</feature>
<feature type="disulfide bond" evidence="22">
    <location>
        <begin position="96"/>
        <end position="105"/>
    </location>
</feature>
<sequence length="579" mass="64230">LILLCEMSWRQCECVFCLYNELNLGFFCEVEVDECLTSPCRNGATCINRPGDFYCHCPRGFTGSLCEEQTEVCSARYTCFNGGTCIDSTKGYICSCPFGYVGERCQYQRHGLAPNTNSTNSMCVGCSSKAGNGRCDKECDSAECGYDGGECSRDPQLFKNCTSADYCAHVFRDGVCFVLQVCDNEACLFDGFDCRAGERRCSDHCRTKKRDGVCDEECNTRECEFDGGDCRKAPENIVRLTLPCHMVIAFVKAFFLVNRRTLQSMNMTIYSAVAEKPKHRPRLFSPLLFTMACVALMVAVALIFIVSQRGSRKRKIVENAPVWMPPTELETYVSFQVDEVDDENRTALMLVAMHDVTDTAIAEMLCDAGAEVDYDGRARTDHQRKVFLGRTALHFAAKYDNTKMVTYLLKRSANKDCQDYETLLLYTGGSTNWPDYSVLYSPAPCRCGGQCRTCDGVAQIRCESTQSTPTRCPATSPYNPMATPHSVAAFGSTYPSPQYPGHPMKLADGSAFGAVTSPRFQPSATEFSPAQYLPVNWSDTGAANGVVYSPHYHEEQVFFASVEKTVSRSSSINSKRISP</sequence>
<feature type="disulfide bond" evidence="22">
    <location>
        <begin position="57"/>
        <end position="66"/>
    </location>
</feature>
<dbReference type="Gene3D" id="2.10.25.10">
    <property type="entry name" value="Laminin"/>
    <property type="match status" value="2"/>
</dbReference>
<dbReference type="WBParaSite" id="HPBE_0001596501-mRNA-1">
    <property type="protein sequence ID" value="HPBE_0001596501-mRNA-1"/>
    <property type="gene ID" value="HPBE_0001596501"/>
</dbReference>
<dbReference type="Gene3D" id="4.10.470.20">
    <property type="match status" value="2"/>
</dbReference>
<dbReference type="PROSITE" id="PS00010">
    <property type="entry name" value="ASX_HYDROXYL"/>
    <property type="match status" value="2"/>
</dbReference>
<dbReference type="InterPro" id="IPR002110">
    <property type="entry name" value="Ankyrin_rpt"/>
</dbReference>
<dbReference type="SUPFAM" id="SSF90193">
    <property type="entry name" value="Notch domain"/>
    <property type="match status" value="2"/>
</dbReference>
<evidence type="ECO:0000256" key="16">
    <source>
        <dbReference type="ARBA" id="ARBA00023157"/>
    </source>
</evidence>
<feature type="domain" description="LNR" evidence="25">
    <location>
        <begin position="105"/>
        <end position="156"/>
    </location>
</feature>
<dbReference type="SUPFAM" id="SSF48403">
    <property type="entry name" value="Ankyrin repeat"/>
    <property type="match status" value="1"/>
</dbReference>
<dbReference type="InterPro" id="IPR036770">
    <property type="entry name" value="Ankyrin_rpt-contain_sf"/>
</dbReference>
<keyword evidence="20" id="KW-0539">Nucleus</keyword>
<dbReference type="Pfam" id="PF00066">
    <property type="entry name" value="Notch"/>
    <property type="match status" value="3"/>
</dbReference>
<dbReference type="Pfam" id="PF00008">
    <property type="entry name" value="EGF"/>
    <property type="match status" value="2"/>
</dbReference>
<evidence type="ECO:0000256" key="15">
    <source>
        <dbReference type="ARBA" id="ARBA00023136"/>
    </source>
</evidence>
<comment type="subcellular location">
    <subcellularLocation>
        <location evidence="2">Cell membrane</location>
        <topology evidence="2">Single-pass type I membrane protein</topology>
    </subcellularLocation>
    <subcellularLocation>
        <location evidence="1">Nucleus</location>
    </subcellularLocation>
</comment>
<evidence type="ECO:0000313" key="26">
    <source>
        <dbReference type="Proteomes" id="UP000050761"/>
    </source>
</evidence>
<dbReference type="PANTHER" id="PTHR45836">
    <property type="entry name" value="SLIT HOMOLOG"/>
    <property type="match status" value="1"/>
</dbReference>
<dbReference type="SMART" id="SM00004">
    <property type="entry name" value="NL"/>
    <property type="match status" value="3"/>
</dbReference>
<keyword evidence="14 21" id="KW-0040">ANK repeat</keyword>
<dbReference type="GO" id="GO:0001708">
    <property type="term" value="P:cell fate specification"/>
    <property type="evidence" value="ECO:0007669"/>
    <property type="project" value="UniProtKB-ARBA"/>
</dbReference>
<keyword evidence="19" id="KW-0325">Glycoprotein</keyword>
<comment type="caution">
    <text evidence="22">Lacks conserved residue(s) required for the propagation of feature annotation.</text>
</comment>
<evidence type="ECO:0000256" key="5">
    <source>
        <dbReference type="ARBA" id="ARBA00022475"/>
    </source>
</evidence>
<name>A0A183G3I3_HELPZ</name>
<feature type="domain" description="LNR" evidence="25">
    <location>
        <begin position="194"/>
        <end position="230"/>
    </location>
</feature>
<dbReference type="InterPro" id="IPR001881">
    <property type="entry name" value="EGF-like_Ca-bd_dom"/>
</dbReference>
<evidence type="ECO:0000313" key="27">
    <source>
        <dbReference type="WBParaSite" id="HPBE_0001596501-mRNA-1"/>
    </source>
</evidence>
<proteinExistence type="inferred from homology"/>
<dbReference type="GO" id="GO:0043235">
    <property type="term" value="C:receptor complex"/>
    <property type="evidence" value="ECO:0007669"/>
    <property type="project" value="TreeGrafter"/>
</dbReference>
<dbReference type="InterPro" id="IPR000742">
    <property type="entry name" value="EGF"/>
</dbReference>
<evidence type="ECO:0000259" key="24">
    <source>
        <dbReference type="PROSITE" id="PS50026"/>
    </source>
</evidence>
<keyword evidence="13" id="KW-0805">Transcription regulation</keyword>
<dbReference type="GO" id="GO:0009986">
    <property type="term" value="C:cell surface"/>
    <property type="evidence" value="ECO:0007669"/>
    <property type="project" value="TreeGrafter"/>
</dbReference>
<keyword evidence="12 23" id="KW-1133">Transmembrane helix</keyword>
<evidence type="ECO:0000256" key="22">
    <source>
        <dbReference type="PROSITE-ProRule" id="PRU00076"/>
    </source>
</evidence>
<dbReference type="GO" id="GO:0061629">
    <property type="term" value="F:RNA polymerase II-specific DNA-binding transcription factor binding"/>
    <property type="evidence" value="ECO:0007669"/>
    <property type="project" value="UniProtKB-ARBA"/>
</dbReference>
<keyword evidence="9" id="KW-0677">Repeat</keyword>
<dbReference type="Proteomes" id="UP000050761">
    <property type="component" value="Unassembled WGS sequence"/>
</dbReference>
<evidence type="ECO:0000256" key="1">
    <source>
        <dbReference type="ARBA" id="ARBA00004123"/>
    </source>
</evidence>
<dbReference type="InterPro" id="IPR000800">
    <property type="entry name" value="Notch_dom"/>
</dbReference>
<dbReference type="GO" id="GO:0090575">
    <property type="term" value="C:RNA polymerase II transcription regulator complex"/>
    <property type="evidence" value="ECO:0007669"/>
    <property type="project" value="UniProtKB-ARBA"/>
</dbReference>
<dbReference type="SUPFAM" id="SSF57196">
    <property type="entry name" value="EGF/Laminin"/>
    <property type="match status" value="2"/>
</dbReference>
<evidence type="ECO:0000259" key="25">
    <source>
        <dbReference type="PROSITE" id="PS50258"/>
    </source>
</evidence>
<dbReference type="PROSITE" id="PS01186">
    <property type="entry name" value="EGF_2"/>
    <property type="match status" value="2"/>
</dbReference>
<keyword evidence="4" id="KW-0217">Developmental protein</keyword>
<dbReference type="GO" id="GO:0022611">
    <property type="term" value="P:dormancy process"/>
    <property type="evidence" value="ECO:0007669"/>
    <property type="project" value="UniProtKB-ARBA"/>
</dbReference>
<evidence type="ECO:0000256" key="4">
    <source>
        <dbReference type="ARBA" id="ARBA00022473"/>
    </source>
</evidence>
<accession>A0A183G3I3</accession>
<evidence type="ECO:0000256" key="9">
    <source>
        <dbReference type="ARBA" id="ARBA00022737"/>
    </source>
</evidence>
<evidence type="ECO:0000256" key="11">
    <source>
        <dbReference type="ARBA" id="ARBA00022976"/>
    </source>
</evidence>
<keyword evidence="17" id="KW-0010">Activator</keyword>
<feature type="domain" description="EGF-like" evidence="24">
    <location>
        <begin position="31"/>
        <end position="67"/>
    </location>
</feature>
<reference evidence="27" key="1">
    <citation type="submission" date="2019-09" db="UniProtKB">
        <authorList>
            <consortium name="WormBaseParasite"/>
        </authorList>
    </citation>
    <scope>IDENTIFICATION</scope>
</reference>
<comment type="similarity">
    <text evidence="3">Belongs to the NOTCH family.</text>
</comment>
<dbReference type="PANTHER" id="PTHR45836:SF23">
    <property type="entry name" value="NEUROGENIC LOCUS NOTCH HOMOLOG PROTEIN 1"/>
    <property type="match status" value="1"/>
</dbReference>
<keyword evidence="6 22" id="KW-0245">EGF-like domain</keyword>
<dbReference type="PROSITE" id="PS50026">
    <property type="entry name" value="EGF_3"/>
    <property type="match status" value="2"/>
</dbReference>
<dbReference type="GO" id="GO:0005509">
    <property type="term" value="F:calcium ion binding"/>
    <property type="evidence" value="ECO:0007669"/>
    <property type="project" value="InterPro"/>
</dbReference>
<dbReference type="InterPro" id="IPR000152">
    <property type="entry name" value="EGF-type_Asp/Asn_hydroxyl_site"/>
</dbReference>
<feature type="repeat" description="ANK" evidence="21">
    <location>
        <begin position="388"/>
        <end position="420"/>
    </location>
</feature>
<dbReference type="InterPro" id="IPR051355">
    <property type="entry name" value="Notch/Slit_guidance"/>
</dbReference>
<dbReference type="AlphaFoldDB" id="A0A183G3I3"/>
<dbReference type="PROSITE" id="PS50297">
    <property type="entry name" value="ANK_REP_REGION"/>
    <property type="match status" value="1"/>
</dbReference>
<evidence type="ECO:0000256" key="13">
    <source>
        <dbReference type="ARBA" id="ARBA00023015"/>
    </source>
</evidence>
<dbReference type="SMART" id="SM00181">
    <property type="entry name" value="EGF"/>
    <property type="match status" value="2"/>
</dbReference>
<keyword evidence="8" id="KW-0732">Signal</keyword>
<evidence type="ECO:0000256" key="20">
    <source>
        <dbReference type="ARBA" id="ARBA00023242"/>
    </source>
</evidence>
<dbReference type="FunFam" id="3.30.300.320:FF:000001">
    <property type="entry name" value="Neurogenic locus notch 1"/>
    <property type="match status" value="1"/>
</dbReference>
<dbReference type="InterPro" id="IPR035993">
    <property type="entry name" value="Notch-like_dom_sf"/>
</dbReference>
<keyword evidence="11" id="KW-0914">Notch signaling pathway</keyword>